<dbReference type="Pfam" id="PF07542">
    <property type="entry name" value="ATP12"/>
    <property type="match status" value="1"/>
</dbReference>
<dbReference type="Proteomes" id="UP000515788">
    <property type="component" value="Chromosome 1"/>
</dbReference>
<dbReference type="GeneID" id="59323475"/>
<name>A0A7G3ZA42_9SACH</name>
<evidence type="ECO:0000256" key="3">
    <source>
        <dbReference type="ARBA" id="ARBA00022946"/>
    </source>
</evidence>
<keyword evidence="3" id="KW-0809">Transit peptide</keyword>
<dbReference type="InterPro" id="IPR042272">
    <property type="entry name" value="ATP12_ATP_synth-F1-assembly_N"/>
</dbReference>
<accession>A0A7G3ZA42</accession>
<dbReference type="KEGG" id="tgb:HG536_0A01950"/>
<reference evidence="6 7" key="1">
    <citation type="submission" date="2020-06" db="EMBL/GenBank/DDBJ databases">
        <title>The yeast mating-type switching endonuclease HO is a domesticated member of an unorthodox homing genetic element family.</title>
        <authorList>
            <person name="Coughlan A.Y."/>
            <person name="Lombardi L."/>
            <person name="Braun-Galleani S."/>
            <person name="Martos A.R."/>
            <person name="Galeote V."/>
            <person name="Bigey F."/>
            <person name="Dequin S."/>
            <person name="Byrne K.P."/>
            <person name="Wolfe K.H."/>
        </authorList>
    </citation>
    <scope>NUCLEOTIDE SEQUENCE [LARGE SCALE GENOMIC DNA]</scope>
    <source>
        <strain evidence="6 7">CBS764</strain>
    </source>
</reference>
<dbReference type="GO" id="GO:0005739">
    <property type="term" value="C:mitochondrion"/>
    <property type="evidence" value="ECO:0007669"/>
    <property type="project" value="UniProtKB-SubCell"/>
</dbReference>
<evidence type="ECO:0000313" key="6">
    <source>
        <dbReference type="EMBL" id="QLL30378.1"/>
    </source>
</evidence>
<evidence type="ECO:0000256" key="4">
    <source>
        <dbReference type="ARBA" id="ARBA00023128"/>
    </source>
</evidence>
<dbReference type="GO" id="GO:0033615">
    <property type="term" value="P:mitochondrial proton-transporting ATP synthase complex assembly"/>
    <property type="evidence" value="ECO:0007669"/>
    <property type="project" value="TreeGrafter"/>
</dbReference>
<keyword evidence="4" id="KW-0496">Mitochondrion</keyword>
<dbReference type="SUPFAM" id="SSF160909">
    <property type="entry name" value="ATP12-like"/>
    <property type="match status" value="1"/>
</dbReference>
<comment type="subcellular location">
    <subcellularLocation>
        <location evidence="1">Mitochondrion</location>
    </subcellularLocation>
</comment>
<dbReference type="PANTHER" id="PTHR21013:SF10">
    <property type="entry name" value="ATP SYNTHASE MITOCHONDRIAL F1 COMPLEX ASSEMBLY FACTOR 2"/>
    <property type="match status" value="1"/>
</dbReference>
<dbReference type="RefSeq" id="XP_037137053.1">
    <property type="nucleotide sequence ID" value="XM_037281158.1"/>
</dbReference>
<dbReference type="EMBL" id="CP059246">
    <property type="protein sequence ID" value="QLL30378.1"/>
    <property type="molecule type" value="Genomic_DNA"/>
</dbReference>
<proteinExistence type="inferred from homology"/>
<keyword evidence="5" id="KW-0143">Chaperone</keyword>
<evidence type="ECO:0000313" key="7">
    <source>
        <dbReference type="Proteomes" id="UP000515788"/>
    </source>
</evidence>
<dbReference type="InterPro" id="IPR011419">
    <property type="entry name" value="ATP12_ATP_synth-F1-assembly"/>
</dbReference>
<protein>
    <recommendedName>
        <fullName evidence="8">ATP12 chaperone protein</fullName>
    </recommendedName>
</protein>
<gene>
    <name evidence="6" type="ORF">HG536_0A01950</name>
</gene>
<evidence type="ECO:0000256" key="2">
    <source>
        <dbReference type="ARBA" id="ARBA00008231"/>
    </source>
</evidence>
<sequence>MLRLFNGCSAVGRMTSCNLRLLATQASPLGVDHSIENNLKTETNRLSKTGERFWEKVSLKDDGSQYLVQLDSKTILTPLGHPLAVDRDRSLLAMLLQKEWTNLTSLAVKTYSLPLTSLVSRCIDLEIVNKPGGDLESKAKIGGDRERISQDLLRYLDTDTVLVFCSKSEYEGALRKAQDQVYLPIISAAEEFLSNYSGSAVKLKVLDADLHGLRGNQQLEETRSAAKKYLDTLSLWDLAVFEKTVLTTKSFICGVLLLQNKASAESLEGLKSSMESIAEAATLEIIYQTDRWGEVEDTHDVDKRDVRRNIHAAAIVAYK</sequence>
<evidence type="ECO:0008006" key="8">
    <source>
        <dbReference type="Google" id="ProtNLM"/>
    </source>
</evidence>
<organism evidence="6 7">
    <name type="scientific">Torulaspora globosa</name>
    <dbReference type="NCBI Taxonomy" id="48254"/>
    <lineage>
        <taxon>Eukaryota</taxon>
        <taxon>Fungi</taxon>
        <taxon>Dikarya</taxon>
        <taxon>Ascomycota</taxon>
        <taxon>Saccharomycotina</taxon>
        <taxon>Saccharomycetes</taxon>
        <taxon>Saccharomycetales</taxon>
        <taxon>Saccharomycetaceae</taxon>
        <taxon>Torulaspora</taxon>
    </lineage>
</organism>
<evidence type="ECO:0000256" key="5">
    <source>
        <dbReference type="ARBA" id="ARBA00023186"/>
    </source>
</evidence>
<dbReference type="PANTHER" id="PTHR21013">
    <property type="entry name" value="ATP SYNTHASE MITOCHONDRIAL F1 COMPLEX ASSEMBLY FACTOR 2/ATP12 PROTEIN, MITOCHONDRIAL PRECURSOR"/>
    <property type="match status" value="1"/>
</dbReference>
<dbReference type="OrthoDB" id="5322896at2759"/>
<evidence type="ECO:0000256" key="1">
    <source>
        <dbReference type="ARBA" id="ARBA00004173"/>
    </source>
</evidence>
<dbReference type="Gene3D" id="1.10.3580.10">
    <property type="entry name" value="ATP12 ATPase"/>
    <property type="match status" value="1"/>
</dbReference>
<keyword evidence="7" id="KW-1185">Reference proteome</keyword>
<dbReference type="InterPro" id="IPR023335">
    <property type="entry name" value="ATP12_ortho_dom_sf"/>
</dbReference>
<comment type="similarity">
    <text evidence="2">Belongs to the ATP12 family.</text>
</comment>
<dbReference type="AlphaFoldDB" id="A0A7G3ZA42"/>
<dbReference type="Gene3D" id="3.30.2180.10">
    <property type="entry name" value="ATP12-like"/>
    <property type="match status" value="1"/>
</dbReference>